<feature type="transmembrane region" description="Helical" evidence="9">
    <location>
        <begin position="36"/>
        <end position="63"/>
    </location>
</feature>
<dbReference type="InterPro" id="IPR050119">
    <property type="entry name" value="CCR1-9-like"/>
</dbReference>
<dbReference type="GO" id="GO:0016020">
    <property type="term" value="C:membrane"/>
    <property type="evidence" value="ECO:0007669"/>
    <property type="project" value="UniProtKB-SubCell"/>
</dbReference>
<evidence type="ECO:0000256" key="5">
    <source>
        <dbReference type="ARBA" id="ARBA00023136"/>
    </source>
</evidence>
<keyword evidence="3 9" id="KW-1133">Transmembrane helix</keyword>
<evidence type="ECO:0000256" key="7">
    <source>
        <dbReference type="ARBA" id="ARBA00023224"/>
    </source>
</evidence>
<keyword evidence="12" id="KW-1185">Reference proteome</keyword>
<feature type="domain" description="G-protein coupled receptors family 1 profile" evidence="10">
    <location>
        <begin position="52"/>
        <end position="312"/>
    </location>
</feature>
<gene>
    <name evidence="11" type="ORF">UPYG_G00141470</name>
</gene>
<evidence type="ECO:0000256" key="3">
    <source>
        <dbReference type="ARBA" id="ARBA00022989"/>
    </source>
</evidence>
<evidence type="ECO:0000259" key="10">
    <source>
        <dbReference type="PROSITE" id="PS50262"/>
    </source>
</evidence>
<dbReference type="InterPro" id="IPR017452">
    <property type="entry name" value="GPCR_Rhodpsn_7TM"/>
</dbReference>
<dbReference type="Pfam" id="PF00001">
    <property type="entry name" value="7tm_1"/>
    <property type="match status" value="1"/>
</dbReference>
<evidence type="ECO:0000256" key="6">
    <source>
        <dbReference type="ARBA" id="ARBA00023170"/>
    </source>
</evidence>
<evidence type="ECO:0000256" key="2">
    <source>
        <dbReference type="ARBA" id="ARBA00022692"/>
    </source>
</evidence>
<evidence type="ECO:0000313" key="11">
    <source>
        <dbReference type="EMBL" id="KAL0984436.1"/>
    </source>
</evidence>
<keyword evidence="5 9" id="KW-0472">Membrane</keyword>
<name>A0ABD0WVF0_UMBPY</name>
<keyword evidence="4 8" id="KW-0297">G-protein coupled receptor</keyword>
<dbReference type="AlphaFoldDB" id="A0ABD0WVF0"/>
<keyword evidence="2 8" id="KW-0812">Transmembrane</keyword>
<sequence length="385" mass="42450">MDKGMEHTTPDYDYNVSTTNLFELCEASDQQLTIKVFQTCVFLIAFFLGLPGNVLVITTFVLYRHLRLRSMTDIFLFQLALADLLLLLTLPLQVRETIIGHWALGDILCKITRASYAINTYSGLLLLACISVDRYVLVAWAQLMMRLRSRMIQGGKLASLCVWLAALLLSLPEILFSGVDEAGAQGDGEAYCGMKVWVEESRSVKIAANAAQIAGFCLPFLVMVVCYSLIGHVLWEKRGKGNSRNQRTLRLMVTLVVVFLLFQMPYAVVLSLKLAGPGAAGQTCAQRDESMMMEYVTCTLAYTRGCLNPLLYALVGVRFRNDVKKLLLKAGCKFCVGSGTTSESCSSGSHTTPGLTTLSPLPPTSPVFLPPNTLAHRSNHFFSYP</sequence>
<keyword evidence="7 8" id="KW-0807">Transducer</keyword>
<dbReference type="Gene3D" id="1.20.1070.10">
    <property type="entry name" value="Rhodopsin 7-helix transmembrane proteins"/>
    <property type="match status" value="1"/>
</dbReference>
<feature type="transmembrane region" description="Helical" evidence="9">
    <location>
        <begin position="157"/>
        <end position="176"/>
    </location>
</feature>
<dbReference type="GO" id="GO:0004930">
    <property type="term" value="F:G protein-coupled receptor activity"/>
    <property type="evidence" value="ECO:0007669"/>
    <property type="project" value="UniProtKB-KW"/>
</dbReference>
<dbReference type="Proteomes" id="UP001557470">
    <property type="component" value="Unassembled WGS sequence"/>
</dbReference>
<dbReference type="InterPro" id="IPR000276">
    <property type="entry name" value="GPCR_Rhodpsn"/>
</dbReference>
<dbReference type="PANTHER" id="PTHR10489">
    <property type="entry name" value="CELL ADHESION MOLECULE"/>
    <property type="match status" value="1"/>
</dbReference>
<organism evidence="11 12">
    <name type="scientific">Umbra pygmaea</name>
    <name type="common">Eastern mudminnow</name>
    <dbReference type="NCBI Taxonomy" id="75934"/>
    <lineage>
        <taxon>Eukaryota</taxon>
        <taxon>Metazoa</taxon>
        <taxon>Chordata</taxon>
        <taxon>Craniata</taxon>
        <taxon>Vertebrata</taxon>
        <taxon>Euteleostomi</taxon>
        <taxon>Actinopterygii</taxon>
        <taxon>Neopterygii</taxon>
        <taxon>Teleostei</taxon>
        <taxon>Protacanthopterygii</taxon>
        <taxon>Esociformes</taxon>
        <taxon>Umbridae</taxon>
        <taxon>Umbra</taxon>
    </lineage>
</organism>
<evidence type="ECO:0000256" key="9">
    <source>
        <dbReference type="SAM" id="Phobius"/>
    </source>
</evidence>
<evidence type="ECO:0000256" key="4">
    <source>
        <dbReference type="ARBA" id="ARBA00023040"/>
    </source>
</evidence>
<feature type="transmembrane region" description="Helical" evidence="9">
    <location>
        <begin position="292"/>
        <end position="315"/>
    </location>
</feature>
<evidence type="ECO:0000256" key="1">
    <source>
        <dbReference type="ARBA" id="ARBA00004370"/>
    </source>
</evidence>
<keyword evidence="6 8" id="KW-0675">Receptor</keyword>
<feature type="transmembrane region" description="Helical" evidence="9">
    <location>
        <begin position="114"/>
        <end position="136"/>
    </location>
</feature>
<dbReference type="PROSITE" id="PS00237">
    <property type="entry name" value="G_PROTEIN_RECEP_F1_1"/>
    <property type="match status" value="1"/>
</dbReference>
<evidence type="ECO:0000313" key="12">
    <source>
        <dbReference type="Proteomes" id="UP001557470"/>
    </source>
</evidence>
<comment type="caution">
    <text evidence="11">The sequence shown here is derived from an EMBL/GenBank/DDBJ whole genome shotgun (WGS) entry which is preliminary data.</text>
</comment>
<proteinExistence type="inferred from homology"/>
<dbReference type="PRINTS" id="PR00237">
    <property type="entry name" value="GPCRRHODOPSN"/>
</dbReference>
<comment type="similarity">
    <text evidence="8">Belongs to the G-protein coupled receptor 1 family.</text>
</comment>
<dbReference type="PANTHER" id="PTHR10489:SF735">
    <property type="entry name" value="C-C CHEMOKINE RECEPTOR TYPE 10"/>
    <property type="match status" value="1"/>
</dbReference>
<dbReference type="EMBL" id="JAGEUA010000004">
    <property type="protein sequence ID" value="KAL0984436.1"/>
    <property type="molecule type" value="Genomic_DNA"/>
</dbReference>
<comment type="subcellular location">
    <subcellularLocation>
        <location evidence="1">Membrane</location>
    </subcellularLocation>
</comment>
<protein>
    <recommendedName>
        <fullName evidence="10">G-protein coupled receptors family 1 profile domain-containing protein</fullName>
    </recommendedName>
</protein>
<accession>A0ABD0WVF0</accession>
<feature type="transmembrane region" description="Helical" evidence="9">
    <location>
        <begin position="206"/>
        <end position="230"/>
    </location>
</feature>
<reference evidence="11 12" key="1">
    <citation type="submission" date="2024-06" db="EMBL/GenBank/DDBJ databases">
        <authorList>
            <person name="Pan Q."/>
            <person name="Wen M."/>
            <person name="Jouanno E."/>
            <person name="Zahm M."/>
            <person name="Klopp C."/>
            <person name="Cabau C."/>
            <person name="Louis A."/>
            <person name="Berthelot C."/>
            <person name="Parey E."/>
            <person name="Roest Crollius H."/>
            <person name="Montfort J."/>
            <person name="Robinson-Rechavi M."/>
            <person name="Bouchez O."/>
            <person name="Lampietro C."/>
            <person name="Lopez Roques C."/>
            <person name="Donnadieu C."/>
            <person name="Postlethwait J."/>
            <person name="Bobe J."/>
            <person name="Verreycken H."/>
            <person name="Guiguen Y."/>
        </authorList>
    </citation>
    <scope>NUCLEOTIDE SEQUENCE [LARGE SCALE GENOMIC DNA]</scope>
    <source>
        <strain evidence="11">Up_M1</strain>
        <tissue evidence="11">Testis</tissue>
    </source>
</reference>
<evidence type="ECO:0000256" key="8">
    <source>
        <dbReference type="RuleBase" id="RU000688"/>
    </source>
</evidence>
<feature type="transmembrane region" description="Helical" evidence="9">
    <location>
        <begin position="75"/>
        <end position="94"/>
    </location>
</feature>
<dbReference type="PROSITE" id="PS50262">
    <property type="entry name" value="G_PROTEIN_RECEP_F1_2"/>
    <property type="match status" value="1"/>
</dbReference>
<dbReference type="SUPFAM" id="SSF81321">
    <property type="entry name" value="Family A G protein-coupled receptor-like"/>
    <property type="match status" value="1"/>
</dbReference>
<feature type="transmembrane region" description="Helical" evidence="9">
    <location>
        <begin position="251"/>
        <end position="272"/>
    </location>
</feature>